<keyword evidence="3" id="KW-1185">Reference proteome</keyword>
<feature type="transmembrane region" description="Helical" evidence="1">
    <location>
        <begin position="38"/>
        <end position="59"/>
    </location>
</feature>
<dbReference type="Proteomes" id="UP000199068">
    <property type="component" value="Unassembled WGS sequence"/>
</dbReference>
<reference evidence="2 3" key="1">
    <citation type="submission" date="2016-10" db="EMBL/GenBank/DDBJ databases">
        <authorList>
            <person name="de Groot N.N."/>
        </authorList>
    </citation>
    <scope>NUCLEOTIDE SEQUENCE [LARGE SCALE GENOMIC DNA]</scope>
    <source>
        <strain evidence="2 3">DSM 797</strain>
    </source>
</reference>
<gene>
    <name evidence="2" type="ORF">SAMN04515677_106167</name>
</gene>
<feature type="transmembrane region" description="Helical" evidence="1">
    <location>
        <begin position="99"/>
        <end position="119"/>
    </location>
</feature>
<dbReference type="AlphaFoldDB" id="A0A1G9RAM2"/>
<proteinExistence type="predicted"/>
<feature type="transmembrane region" description="Helical" evidence="1">
    <location>
        <begin position="66"/>
        <end position="87"/>
    </location>
</feature>
<evidence type="ECO:0000256" key="1">
    <source>
        <dbReference type="SAM" id="Phobius"/>
    </source>
</evidence>
<sequence>MEKSNHILKGLGYAYILTLVTLLIYNLILTFTSVSGSSIAMASSFITTISSAFGGFYASKHIKEKGLIYGLLVGLMYIVCLILIVFLAKDQFAFEIDMLYKVLLVSLSGGIGGVLGVNFK</sequence>
<dbReference type="InterPro" id="IPR023804">
    <property type="entry name" value="DUF3792_TM"/>
</dbReference>
<organism evidence="2 3">
    <name type="scientific">Romboutsia lituseburensis DSM 797</name>
    <dbReference type="NCBI Taxonomy" id="1121325"/>
    <lineage>
        <taxon>Bacteria</taxon>
        <taxon>Bacillati</taxon>
        <taxon>Bacillota</taxon>
        <taxon>Clostridia</taxon>
        <taxon>Peptostreptococcales</taxon>
        <taxon>Peptostreptococcaceae</taxon>
        <taxon>Romboutsia</taxon>
    </lineage>
</organism>
<feature type="transmembrane region" description="Helical" evidence="1">
    <location>
        <begin position="12"/>
        <end position="32"/>
    </location>
</feature>
<keyword evidence="1" id="KW-0812">Transmembrane</keyword>
<evidence type="ECO:0000313" key="2">
    <source>
        <dbReference type="EMBL" id="SDM20150.1"/>
    </source>
</evidence>
<accession>A0A1G9RAM2</accession>
<keyword evidence="1" id="KW-0472">Membrane</keyword>
<name>A0A1G9RAM2_9FIRM</name>
<evidence type="ECO:0000313" key="3">
    <source>
        <dbReference type="Proteomes" id="UP000199068"/>
    </source>
</evidence>
<dbReference type="EMBL" id="FNGW01000006">
    <property type="protein sequence ID" value="SDM20150.1"/>
    <property type="molecule type" value="Genomic_DNA"/>
</dbReference>
<protein>
    <submittedName>
        <fullName evidence="2">Putative membrane protein, TIGR04086 family</fullName>
    </submittedName>
</protein>
<keyword evidence="1" id="KW-1133">Transmembrane helix</keyword>
<dbReference type="NCBIfam" id="TIGR04086">
    <property type="entry name" value="TIGR04086_membr"/>
    <property type="match status" value="1"/>
</dbReference>
<dbReference type="STRING" id="1121325.SAMN04515677_106167"/>
<dbReference type="Pfam" id="PF12670">
    <property type="entry name" value="DUF3792"/>
    <property type="match status" value="1"/>
</dbReference>
<dbReference type="RefSeq" id="WP_092726716.1">
    <property type="nucleotide sequence ID" value="NZ_FNGW01000006.1"/>
</dbReference>